<evidence type="ECO:0000256" key="1">
    <source>
        <dbReference type="SAM" id="MobiDB-lite"/>
    </source>
</evidence>
<proteinExistence type="predicted"/>
<evidence type="ECO:0000313" key="3">
    <source>
        <dbReference type="Proteomes" id="UP000235388"/>
    </source>
</evidence>
<organism evidence="2 3">
    <name type="scientific">Puccinia coronata f. sp. avenae</name>
    <dbReference type="NCBI Taxonomy" id="200324"/>
    <lineage>
        <taxon>Eukaryota</taxon>
        <taxon>Fungi</taxon>
        <taxon>Dikarya</taxon>
        <taxon>Basidiomycota</taxon>
        <taxon>Pucciniomycotina</taxon>
        <taxon>Pucciniomycetes</taxon>
        <taxon>Pucciniales</taxon>
        <taxon>Pucciniaceae</taxon>
        <taxon>Puccinia</taxon>
    </lineage>
</organism>
<reference evidence="2 3" key="1">
    <citation type="submission" date="2017-11" db="EMBL/GenBank/DDBJ databases">
        <title>De novo assembly and phasing of dikaryotic genomes from two isolates of Puccinia coronata f. sp. avenae, the causal agent of oat crown rust.</title>
        <authorList>
            <person name="Miller M.E."/>
            <person name="Zhang Y."/>
            <person name="Omidvar V."/>
            <person name="Sperschneider J."/>
            <person name="Schwessinger B."/>
            <person name="Raley C."/>
            <person name="Palmer J.M."/>
            <person name="Garnica D."/>
            <person name="Upadhyaya N."/>
            <person name="Rathjen J."/>
            <person name="Taylor J.M."/>
            <person name="Park R.F."/>
            <person name="Dodds P.N."/>
            <person name="Hirsch C.D."/>
            <person name="Kianian S.F."/>
            <person name="Figueroa M."/>
        </authorList>
    </citation>
    <scope>NUCLEOTIDE SEQUENCE [LARGE SCALE GENOMIC DNA]</scope>
    <source>
        <strain evidence="2">12NC29</strain>
    </source>
</reference>
<dbReference type="EMBL" id="PGCJ01000913">
    <property type="protein sequence ID" value="PLW14742.1"/>
    <property type="molecule type" value="Genomic_DNA"/>
</dbReference>
<dbReference type="STRING" id="200324.A0A2N5SNB8"/>
<feature type="compositionally biased region" description="Basic and acidic residues" evidence="1">
    <location>
        <begin position="245"/>
        <end position="259"/>
    </location>
</feature>
<evidence type="ECO:0000313" key="2">
    <source>
        <dbReference type="EMBL" id="PLW14742.1"/>
    </source>
</evidence>
<keyword evidence="3" id="KW-1185">Reference proteome</keyword>
<gene>
    <name evidence="2" type="ORF">PCANC_15700</name>
</gene>
<accession>A0A2N5SNB8</accession>
<name>A0A2N5SNB8_9BASI</name>
<sequence>MNPSKLNNDTPSWFEGVLNQFIEKDQVLQEIDSSIIMIWWGLSTSQIGPDSLSIHYLTQFKTEQITFRTDHLIKGPLFELLIACDTFFFNGFNLSTLSSSIDNHSIHKRWDNLARLSTLTIENTVTLIEWIQKSDVSVAKEEWRELVVEIDNLLRLIDEKRLDPVYQYKFCGHYGSKADLDSDLDQYKKIKMAAASVPTVKLCRVFFNRLCRITNNSDYEPDTNDGGCVLFHGKFNGYDDDNTKEEEKVEDKRDMKDNAGNDDNNDRGPTA</sequence>
<comment type="caution">
    <text evidence="2">The sequence shown here is derived from an EMBL/GenBank/DDBJ whole genome shotgun (WGS) entry which is preliminary data.</text>
</comment>
<dbReference type="Proteomes" id="UP000235388">
    <property type="component" value="Unassembled WGS sequence"/>
</dbReference>
<dbReference type="OrthoDB" id="10650084at2759"/>
<dbReference type="PANTHER" id="PTHR33069:SF3">
    <property type="entry name" value="DYNEIN HEAVY CHAIN TAIL DOMAIN-CONTAINING PROTEIN"/>
    <property type="match status" value="1"/>
</dbReference>
<dbReference type="AlphaFoldDB" id="A0A2N5SNB8"/>
<feature type="region of interest" description="Disordered" evidence="1">
    <location>
        <begin position="236"/>
        <end position="271"/>
    </location>
</feature>
<protein>
    <submittedName>
        <fullName evidence="2">Uncharacterized protein</fullName>
    </submittedName>
</protein>
<dbReference type="PANTHER" id="PTHR33069">
    <property type="entry name" value="CHROMOSOME 7, WHOLE GENOME SHOTGUN SEQUENCE-RELATED"/>
    <property type="match status" value="1"/>
</dbReference>